<organism evidence="1">
    <name type="scientific">Timema cristinae</name>
    <name type="common">Walking stick</name>
    <dbReference type="NCBI Taxonomy" id="61476"/>
    <lineage>
        <taxon>Eukaryota</taxon>
        <taxon>Metazoa</taxon>
        <taxon>Ecdysozoa</taxon>
        <taxon>Arthropoda</taxon>
        <taxon>Hexapoda</taxon>
        <taxon>Insecta</taxon>
        <taxon>Pterygota</taxon>
        <taxon>Neoptera</taxon>
        <taxon>Polyneoptera</taxon>
        <taxon>Phasmatodea</taxon>
        <taxon>Timematodea</taxon>
        <taxon>Timematoidea</taxon>
        <taxon>Timematidae</taxon>
        <taxon>Timema</taxon>
    </lineage>
</organism>
<protein>
    <submittedName>
        <fullName evidence="1">Uncharacterized protein</fullName>
    </submittedName>
</protein>
<reference evidence="1" key="1">
    <citation type="submission" date="2020-11" db="EMBL/GenBank/DDBJ databases">
        <authorList>
            <person name="Tran Van P."/>
        </authorList>
    </citation>
    <scope>NUCLEOTIDE SEQUENCE</scope>
</reference>
<name>A0A7R9D3T4_TIMCR</name>
<dbReference type="AlphaFoldDB" id="A0A7R9D3T4"/>
<gene>
    <name evidence="1" type="ORF">TCEB3V08_LOCUS8642</name>
</gene>
<proteinExistence type="predicted"/>
<sequence>MQAYNCQLKKPCFVSRGDTLSKHSAKWGVKDWSVCDSKTGFICTFCVYTGKNIYDTNYQPALMVMSLNYNRTECAKRGLKSDPLPEALLSEGDFIQQFEEKSRRPDCRVTVQKQGGRN</sequence>
<accession>A0A7R9D3T4</accession>
<dbReference type="EMBL" id="OC319916">
    <property type="protein sequence ID" value="CAD7406686.1"/>
    <property type="molecule type" value="Genomic_DNA"/>
</dbReference>
<evidence type="ECO:0000313" key="1">
    <source>
        <dbReference type="EMBL" id="CAD7406686.1"/>
    </source>
</evidence>